<keyword evidence="6" id="KW-0539">Nucleus</keyword>
<comment type="caution">
    <text evidence="8">The sequence shown here is derived from an EMBL/GenBank/DDBJ whole genome shotgun (WGS) entry which is preliminary data.</text>
</comment>
<keyword evidence="9" id="KW-1185">Reference proteome</keyword>
<keyword evidence="2" id="KW-0862">Zinc</keyword>
<dbReference type="GO" id="GO:0000981">
    <property type="term" value="F:DNA-binding transcription factor activity, RNA polymerase II-specific"/>
    <property type="evidence" value="ECO:0007669"/>
    <property type="project" value="InterPro"/>
</dbReference>
<dbReference type="InterPro" id="IPR052360">
    <property type="entry name" value="Transcr_Regulatory_Proteins"/>
</dbReference>
<dbReference type="Pfam" id="PF11951">
    <property type="entry name" value="Fungal_trans_2"/>
    <property type="match status" value="1"/>
</dbReference>
<dbReference type="EMBL" id="JAGPXD010000002">
    <property type="protein sequence ID" value="KAH7369328.1"/>
    <property type="molecule type" value="Genomic_DNA"/>
</dbReference>
<gene>
    <name evidence="8" type="ORF">B0T11DRAFT_278607</name>
</gene>
<dbReference type="Gene3D" id="4.10.240.10">
    <property type="entry name" value="Zn(2)-C6 fungal-type DNA-binding domain"/>
    <property type="match status" value="1"/>
</dbReference>
<dbReference type="GO" id="GO:0008270">
    <property type="term" value="F:zinc ion binding"/>
    <property type="evidence" value="ECO:0007669"/>
    <property type="project" value="InterPro"/>
</dbReference>
<dbReference type="InterPro" id="IPR036864">
    <property type="entry name" value="Zn2-C6_fun-type_DNA-bd_sf"/>
</dbReference>
<sequence length="622" mass="69753">MQKDTPTPVPPARAILPRPEHMLLQPSVRRVVVPLPQPKKTRASRPKVRTGCVTCKERRVKCDERKPACLRCEKAKFTCSGYADPALPRKKKEACLSARAAGNRHLAPRASDVCLAAGRYGTGPGTQMSVDRAHCNPRSFVGLPHMSDQDVLYFDYFRLHVVCELAGHYTAGLWSRLAVGEALQDDCVRHCVLAIGALTQSMSAQPLHRLSLKAPSNTHHDAVVRHHQQAIMAFQKHIQGGTSPPSPRSVMVTNTLLVLLETLQGRMKSADNLMNAGLSILKNQISLFCRAPEFIAAGVVDDDMRDMEHVLPCLSVMSHFSYQFEPTRRVFHHLSSDPDFYFPRPGIDPISRLFSNWGRFFTYGMIFSGQAVYACLEGMPIATLVRLLPRQQTFLSHLQTWRGVIAEYAACPNLDAASRRALRLVEIHWLVLRCNASVALDPTEVACDAFVDEYRHLLTLCLDFMGEELATRSPAALVLGEGLMYPLKMIVYSCRTHDVRIEALEALRLLPWATGPEGAWDLVEGLMGAILLEEQGRDASGWVPPEQRWFALGGEWDDERRAAEDTRLYWRQCPDEDGNPVFRKLVADHRRWPNICDVAGCTKDHKGVHPVLRMMSEWEGEA</sequence>
<evidence type="ECO:0000256" key="1">
    <source>
        <dbReference type="ARBA" id="ARBA00022723"/>
    </source>
</evidence>
<dbReference type="Pfam" id="PF00172">
    <property type="entry name" value="Zn_clus"/>
    <property type="match status" value="1"/>
</dbReference>
<name>A0A8K0X6X8_9PEZI</name>
<dbReference type="OrthoDB" id="1919336at2759"/>
<dbReference type="CDD" id="cd00067">
    <property type="entry name" value="GAL4"/>
    <property type="match status" value="1"/>
</dbReference>
<evidence type="ECO:0000256" key="3">
    <source>
        <dbReference type="ARBA" id="ARBA00023015"/>
    </source>
</evidence>
<dbReference type="PANTHER" id="PTHR36206:SF4">
    <property type="entry name" value="HYPOTHETICAL CONSERVED PROTEIN (EUROFUNG)-RELATED"/>
    <property type="match status" value="1"/>
</dbReference>
<dbReference type="AlphaFoldDB" id="A0A8K0X6X8"/>
<dbReference type="PROSITE" id="PS50048">
    <property type="entry name" value="ZN2_CY6_FUNGAL_2"/>
    <property type="match status" value="1"/>
</dbReference>
<dbReference type="SMART" id="SM00066">
    <property type="entry name" value="GAL4"/>
    <property type="match status" value="1"/>
</dbReference>
<evidence type="ECO:0000313" key="8">
    <source>
        <dbReference type="EMBL" id="KAH7369328.1"/>
    </source>
</evidence>
<keyword evidence="1" id="KW-0479">Metal-binding</keyword>
<dbReference type="PANTHER" id="PTHR36206">
    <property type="entry name" value="ASPERCRYPTIN BIOSYNTHESIS CLUSTER-SPECIFIC TRANSCRIPTION REGULATOR ATNN-RELATED"/>
    <property type="match status" value="1"/>
</dbReference>
<dbReference type="InterPro" id="IPR021858">
    <property type="entry name" value="Fun_TF"/>
</dbReference>
<feature type="domain" description="Zn(2)-C6 fungal-type" evidence="7">
    <location>
        <begin position="51"/>
        <end position="80"/>
    </location>
</feature>
<protein>
    <recommendedName>
        <fullName evidence="7">Zn(2)-C6 fungal-type domain-containing protein</fullName>
    </recommendedName>
</protein>
<evidence type="ECO:0000256" key="6">
    <source>
        <dbReference type="ARBA" id="ARBA00023242"/>
    </source>
</evidence>
<evidence type="ECO:0000256" key="5">
    <source>
        <dbReference type="ARBA" id="ARBA00023163"/>
    </source>
</evidence>
<keyword evidence="4" id="KW-0238">DNA-binding</keyword>
<evidence type="ECO:0000313" key="9">
    <source>
        <dbReference type="Proteomes" id="UP000813385"/>
    </source>
</evidence>
<keyword evidence="3" id="KW-0805">Transcription regulation</keyword>
<evidence type="ECO:0000256" key="2">
    <source>
        <dbReference type="ARBA" id="ARBA00022833"/>
    </source>
</evidence>
<dbReference type="GO" id="GO:0003677">
    <property type="term" value="F:DNA binding"/>
    <property type="evidence" value="ECO:0007669"/>
    <property type="project" value="UniProtKB-KW"/>
</dbReference>
<evidence type="ECO:0000256" key="4">
    <source>
        <dbReference type="ARBA" id="ARBA00023125"/>
    </source>
</evidence>
<organism evidence="8 9">
    <name type="scientific">Plectosphaerella cucumerina</name>
    <dbReference type="NCBI Taxonomy" id="40658"/>
    <lineage>
        <taxon>Eukaryota</taxon>
        <taxon>Fungi</taxon>
        <taxon>Dikarya</taxon>
        <taxon>Ascomycota</taxon>
        <taxon>Pezizomycotina</taxon>
        <taxon>Sordariomycetes</taxon>
        <taxon>Hypocreomycetidae</taxon>
        <taxon>Glomerellales</taxon>
        <taxon>Plectosphaerellaceae</taxon>
        <taxon>Plectosphaerella</taxon>
    </lineage>
</organism>
<evidence type="ECO:0000259" key="7">
    <source>
        <dbReference type="PROSITE" id="PS50048"/>
    </source>
</evidence>
<dbReference type="SUPFAM" id="SSF57701">
    <property type="entry name" value="Zn2/Cys6 DNA-binding domain"/>
    <property type="match status" value="1"/>
</dbReference>
<keyword evidence="5" id="KW-0804">Transcription</keyword>
<dbReference type="InterPro" id="IPR001138">
    <property type="entry name" value="Zn2Cys6_DnaBD"/>
</dbReference>
<dbReference type="Proteomes" id="UP000813385">
    <property type="component" value="Unassembled WGS sequence"/>
</dbReference>
<proteinExistence type="predicted"/>
<accession>A0A8K0X6X8</accession>
<reference evidence="8" key="1">
    <citation type="journal article" date="2021" name="Nat. Commun.">
        <title>Genetic determinants of endophytism in the Arabidopsis root mycobiome.</title>
        <authorList>
            <person name="Mesny F."/>
            <person name="Miyauchi S."/>
            <person name="Thiergart T."/>
            <person name="Pickel B."/>
            <person name="Atanasova L."/>
            <person name="Karlsson M."/>
            <person name="Huettel B."/>
            <person name="Barry K.W."/>
            <person name="Haridas S."/>
            <person name="Chen C."/>
            <person name="Bauer D."/>
            <person name="Andreopoulos W."/>
            <person name="Pangilinan J."/>
            <person name="LaButti K."/>
            <person name="Riley R."/>
            <person name="Lipzen A."/>
            <person name="Clum A."/>
            <person name="Drula E."/>
            <person name="Henrissat B."/>
            <person name="Kohler A."/>
            <person name="Grigoriev I.V."/>
            <person name="Martin F.M."/>
            <person name="Hacquard S."/>
        </authorList>
    </citation>
    <scope>NUCLEOTIDE SEQUENCE</scope>
    <source>
        <strain evidence="8">MPI-CAGE-AT-0016</strain>
    </source>
</reference>
<dbReference type="PROSITE" id="PS00463">
    <property type="entry name" value="ZN2_CY6_FUNGAL_1"/>
    <property type="match status" value="1"/>
</dbReference>